<dbReference type="Pfam" id="PF24626">
    <property type="entry name" value="SH3_Tf2-1"/>
    <property type="match status" value="1"/>
</dbReference>
<evidence type="ECO:0000256" key="1">
    <source>
        <dbReference type="ARBA" id="ARBA00004123"/>
    </source>
</evidence>
<feature type="domain" description="Chromo" evidence="2">
    <location>
        <begin position="230"/>
        <end position="278"/>
    </location>
</feature>
<comment type="caution">
    <text evidence="3">The sequence shown here is derived from an EMBL/GenBank/DDBJ whole genome shotgun (WGS) entry which is preliminary data.</text>
</comment>
<reference evidence="3" key="1">
    <citation type="submission" date="2023-07" db="EMBL/GenBank/DDBJ databases">
        <authorList>
            <person name="Stuckert A."/>
        </authorList>
    </citation>
    <scope>NUCLEOTIDE SEQUENCE</scope>
</reference>
<keyword evidence="4" id="KW-1185">Reference proteome</keyword>
<organism evidence="3 4">
    <name type="scientific">Ranitomeya imitator</name>
    <name type="common">mimic poison frog</name>
    <dbReference type="NCBI Taxonomy" id="111125"/>
    <lineage>
        <taxon>Eukaryota</taxon>
        <taxon>Metazoa</taxon>
        <taxon>Chordata</taxon>
        <taxon>Craniata</taxon>
        <taxon>Vertebrata</taxon>
        <taxon>Euteleostomi</taxon>
        <taxon>Amphibia</taxon>
        <taxon>Batrachia</taxon>
        <taxon>Anura</taxon>
        <taxon>Neobatrachia</taxon>
        <taxon>Hyloidea</taxon>
        <taxon>Dendrobatidae</taxon>
        <taxon>Dendrobatinae</taxon>
        <taxon>Ranitomeya</taxon>
    </lineage>
</organism>
<evidence type="ECO:0000313" key="3">
    <source>
        <dbReference type="EMBL" id="CAJ0940316.1"/>
    </source>
</evidence>
<dbReference type="InterPro" id="IPR023780">
    <property type="entry name" value="Chromo_domain"/>
</dbReference>
<gene>
    <name evidence="3" type="ORF">RIMI_LOCUS8499300</name>
</gene>
<dbReference type="Proteomes" id="UP001176940">
    <property type="component" value="Unassembled WGS sequence"/>
</dbReference>
<dbReference type="PANTHER" id="PTHR37984">
    <property type="entry name" value="PROTEIN CBG26694"/>
    <property type="match status" value="1"/>
</dbReference>
<evidence type="ECO:0000313" key="4">
    <source>
        <dbReference type="Proteomes" id="UP001176940"/>
    </source>
</evidence>
<dbReference type="Gene3D" id="2.40.50.40">
    <property type="match status" value="1"/>
</dbReference>
<dbReference type="Pfam" id="PF00385">
    <property type="entry name" value="Chromo"/>
    <property type="match status" value="1"/>
</dbReference>
<comment type="subcellular location">
    <subcellularLocation>
        <location evidence="1">Nucleus</location>
    </subcellularLocation>
</comment>
<accession>A0ABN9LEW3</accession>
<dbReference type="InterPro" id="IPR056924">
    <property type="entry name" value="SH3_Tf2-1"/>
</dbReference>
<sequence>MFEDYDAKTLSRDCRNKKVDQSEFLVAGVAKRNCQSNGQTERKNQDVEQFLKCFVVDNQEMRSEYLPLAEFAPNNHTSSLAGCSPFFCCTGKNASFRPFSRIGAAVPEEESFSGNLERVWTSVHHNLKQANRRSKKFFDKRRREARFVIGDMVWLSSRNLRLKIPSKKLGPRFVGHFKVVQIVNSAKVRLDMPLSWKINAVFHVSLLKKVDTPEKVAMPSAPPIDEDCEFEISRILDSRWHRGGLQYLLSWKGFGFEDNSWVKAVDVSASRYNCLVSQ</sequence>
<dbReference type="InterPro" id="IPR016197">
    <property type="entry name" value="Chromo-like_dom_sf"/>
</dbReference>
<dbReference type="SUPFAM" id="SSF54160">
    <property type="entry name" value="Chromo domain-like"/>
    <property type="match status" value="1"/>
</dbReference>
<name>A0ABN9LEW3_9NEOB</name>
<dbReference type="EMBL" id="CAUEEQ010016901">
    <property type="protein sequence ID" value="CAJ0940316.1"/>
    <property type="molecule type" value="Genomic_DNA"/>
</dbReference>
<dbReference type="PANTHER" id="PTHR37984:SF5">
    <property type="entry name" value="PROTEIN NYNRIN-LIKE"/>
    <property type="match status" value="1"/>
</dbReference>
<dbReference type="SUPFAM" id="SSF53098">
    <property type="entry name" value="Ribonuclease H-like"/>
    <property type="match status" value="1"/>
</dbReference>
<protein>
    <recommendedName>
        <fullName evidence="2">Chromo domain-containing protein</fullName>
    </recommendedName>
</protein>
<dbReference type="PROSITE" id="PS50013">
    <property type="entry name" value="CHROMO_2"/>
    <property type="match status" value="1"/>
</dbReference>
<dbReference type="InterPro" id="IPR050951">
    <property type="entry name" value="Retrovirus_Pol_polyprotein"/>
</dbReference>
<dbReference type="InterPro" id="IPR036397">
    <property type="entry name" value="RNaseH_sf"/>
</dbReference>
<proteinExistence type="predicted"/>
<evidence type="ECO:0000259" key="2">
    <source>
        <dbReference type="PROSITE" id="PS50013"/>
    </source>
</evidence>
<dbReference type="InterPro" id="IPR012337">
    <property type="entry name" value="RNaseH-like_sf"/>
</dbReference>
<dbReference type="Gene3D" id="3.30.420.10">
    <property type="entry name" value="Ribonuclease H-like superfamily/Ribonuclease H"/>
    <property type="match status" value="1"/>
</dbReference>
<dbReference type="InterPro" id="IPR000953">
    <property type="entry name" value="Chromo/chromo_shadow_dom"/>
</dbReference>